<feature type="compositionally biased region" description="Polar residues" evidence="1">
    <location>
        <begin position="9"/>
        <end position="18"/>
    </location>
</feature>
<protein>
    <submittedName>
        <fullName evidence="2">Uncharacterized protein</fullName>
    </submittedName>
</protein>
<keyword evidence="3" id="KW-1185">Reference proteome</keyword>
<evidence type="ECO:0000256" key="1">
    <source>
        <dbReference type="SAM" id="MobiDB-lite"/>
    </source>
</evidence>
<accession>A0A9Q3PP96</accession>
<dbReference type="AlphaFoldDB" id="A0A9Q3PP96"/>
<dbReference type="EMBL" id="AVOT02081151">
    <property type="protein sequence ID" value="MBW0567622.1"/>
    <property type="molecule type" value="Genomic_DNA"/>
</dbReference>
<feature type="region of interest" description="Disordered" evidence="1">
    <location>
        <begin position="1"/>
        <end position="33"/>
    </location>
</feature>
<name>A0A9Q3PP96_9BASI</name>
<evidence type="ECO:0000313" key="3">
    <source>
        <dbReference type="Proteomes" id="UP000765509"/>
    </source>
</evidence>
<proteinExistence type="predicted"/>
<organism evidence="2 3">
    <name type="scientific">Austropuccinia psidii MF-1</name>
    <dbReference type="NCBI Taxonomy" id="1389203"/>
    <lineage>
        <taxon>Eukaryota</taxon>
        <taxon>Fungi</taxon>
        <taxon>Dikarya</taxon>
        <taxon>Basidiomycota</taxon>
        <taxon>Pucciniomycotina</taxon>
        <taxon>Pucciniomycetes</taxon>
        <taxon>Pucciniales</taxon>
        <taxon>Sphaerophragmiaceae</taxon>
        <taxon>Austropuccinia</taxon>
    </lineage>
</organism>
<reference evidence="2" key="1">
    <citation type="submission" date="2021-03" db="EMBL/GenBank/DDBJ databases">
        <title>Draft genome sequence of rust myrtle Austropuccinia psidii MF-1, a brazilian biotype.</title>
        <authorList>
            <person name="Quecine M.C."/>
            <person name="Pachon D.M.R."/>
            <person name="Bonatelli M.L."/>
            <person name="Correr F.H."/>
            <person name="Franceschini L.M."/>
            <person name="Leite T.F."/>
            <person name="Margarido G.R.A."/>
            <person name="Almeida C.A."/>
            <person name="Ferrarezi J.A."/>
            <person name="Labate C.A."/>
        </authorList>
    </citation>
    <scope>NUCLEOTIDE SEQUENCE</scope>
    <source>
        <strain evidence="2">MF-1</strain>
    </source>
</reference>
<dbReference type="Proteomes" id="UP000765509">
    <property type="component" value="Unassembled WGS sequence"/>
</dbReference>
<sequence length="203" mass="22793">EESYIPLEDQSQANTPVTPSEPEGSKGKGKRHSKCLIIAKKWTPISTQRNRKPQNSASIQAKPTLTTCTGKITIINPVVTSKGKLPESADNKFVQGTVKDTLASQGPNQRTEKACPEPEDLEDNTLDTVVDVKTLREIIHTLQSIFQFNSNLKPEDWKDMDQVLQLHNSSKIYFNEAWTTTCSTWHPTGQSLEQVSRRFVSKR</sequence>
<evidence type="ECO:0000313" key="2">
    <source>
        <dbReference type="EMBL" id="MBW0567622.1"/>
    </source>
</evidence>
<feature type="non-terminal residue" evidence="2">
    <location>
        <position position="1"/>
    </location>
</feature>
<comment type="caution">
    <text evidence="2">The sequence shown here is derived from an EMBL/GenBank/DDBJ whole genome shotgun (WGS) entry which is preliminary data.</text>
</comment>
<gene>
    <name evidence="2" type="ORF">O181_107337</name>
</gene>